<dbReference type="Gene3D" id="3.90.180.10">
    <property type="entry name" value="Medium-chain alcohol dehydrogenases, catalytic domain"/>
    <property type="match status" value="1"/>
</dbReference>
<reference evidence="2 3" key="1">
    <citation type="journal article" date="2016" name="Sci. Rep.">
        <title>Peltaster fructicola genome reveals evolution from an invasive phytopathogen to an ectophytic parasite.</title>
        <authorList>
            <person name="Xu C."/>
            <person name="Chen H."/>
            <person name="Gleason M.L."/>
            <person name="Xu J.R."/>
            <person name="Liu H."/>
            <person name="Zhang R."/>
            <person name="Sun G."/>
        </authorList>
    </citation>
    <scope>NUCLEOTIDE SEQUENCE [LARGE SCALE GENOMIC DNA]</scope>
    <source>
        <strain evidence="2 3">LNHT1506</strain>
    </source>
</reference>
<keyword evidence="3" id="KW-1185">Reference proteome</keyword>
<dbReference type="PANTHER" id="PTHR44013">
    <property type="entry name" value="ZINC-TYPE ALCOHOL DEHYDROGENASE-LIKE PROTEIN C16A3.02C"/>
    <property type="match status" value="1"/>
</dbReference>
<proteinExistence type="predicted"/>
<dbReference type="AlphaFoldDB" id="A0A6H0XIP3"/>
<dbReference type="InterPro" id="IPR013154">
    <property type="entry name" value="ADH-like_N"/>
</dbReference>
<dbReference type="InterPro" id="IPR036291">
    <property type="entry name" value="NAD(P)-bd_dom_sf"/>
</dbReference>
<dbReference type="InterPro" id="IPR002364">
    <property type="entry name" value="Quin_OxRdtase/zeta-crystal_CS"/>
</dbReference>
<dbReference type="PROSITE" id="PS01162">
    <property type="entry name" value="QOR_ZETA_CRYSTAL"/>
    <property type="match status" value="1"/>
</dbReference>
<dbReference type="InterPro" id="IPR020843">
    <property type="entry name" value="ER"/>
</dbReference>
<dbReference type="Pfam" id="PF08240">
    <property type="entry name" value="ADH_N"/>
    <property type="match status" value="1"/>
</dbReference>
<dbReference type="GO" id="GO:0008270">
    <property type="term" value="F:zinc ion binding"/>
    <property type="evidence" value="ECO:0007669"/>
    <property type="project" value="InterPro"/>
</dbReference>
<gene>
    <name evidence="2" type="ORF">AMS68_000012</name>
</gene>
<protein>
    <recommendedName>
        <fullName evidence="1">Enoyl reductase (ER) domain-containing protein</fullName>
    </recommendedName>
</protein>
<name>A0A6H0XIP3_9PEZI</name>
<dbReference type="CDD" id="cd08267">
    <property type="entry name" value="MDR1"/>
    <property type="match status" value="1"/>
</dbReference>
<feature type="domain" description="Enoyl reductase (ER)" evidence="1">
    <location>
        <begin position="19"/>
        <end position="332"/>
    </location>
</feature>
<dbReference type="SMART" id="SM00829">
    <property type="entry name" value="PKS_ER"/>
    <property type="match status" value="1"/>
</dbReference>
<dbReference type="Gene3D" id="3.40.50.720">
    <property type="entry name" value="NAD(P)-binding Rossmann-like Domain"/>
    <property type="match status" value="1"/>
</dbReference>
<evidence type="ECO:0000313" key="3">
    <source>
        <dbReference type="Proteomes" id="UP000503462"/>
    </source>
</evidence>
<evidence type="ECO:0000259" key="1">
    <source>
        <dbReference type="SMART" id="SM00829"/>
    </source>
</evidence>
<organism evidence="2 3">
    <name type="scientific">Peltaster fructicola</name>
    <dbReference type="NCBI Taxonomy" id="286661"/>
    <lineage>
        <taxon>Eukaryota</taxon>
        <taxon>Fungi</taxon>
        <taxon>Dikarya</taxon>
        <taxon>Ascomycota</taxon>
        <taxon>Pezizomycotina</taxon>
        <taxon>Dothideomycetes</taxon>
        <taxon>Dothideomycetes incertae sedis</taxon>
        <taxon>Peltaster</taxon>
    </lineage>
</organism>
<evidence type="ECO:0000313" key="2">
    <source>
        <dbReference type="EMBL" id="QIW94494.1"/>
    </source>
</evidence>
<dbReference type="GO" id="GO:0016491">
    <property type="term" value="F:oxidoreductase activity"/>
    <property type="evidence" value="ECO:0007669"/>
    <property type="project" value="InterPro"/>
</dbReference>
<dbReference type="InterPro" id="IPR011032">
    <property type="entry name" value="GroES-like_sf"/>
</dbReference>
<dbReference type="PANTHER" id="PTHR44013:SF1">
    <property type="entry name" value="ZINC-TYPE ALCOHOL DEHYDROGENASE-LIKE PROTEIN C16A3.02C"/>
    <property type="match status" value="1"/>
</dbReference>
<dbReference type="Pfam" id="PF13602">
    <property type="entry name" value="ADH_zinc_N_2"/>
    <property type="match status" value="1"/>
</dbReference>
<dbReference type="SUPFAM" id="SSF51735">
    <property type="entry name" value="NAD(P)-binding Rossmann-fold domains"/>
    <property type="match status" value="1"/>
</dbReference>
<dbReference type="SUPFAM" id="SSF50129">
    <property type="entry name" value="GroES-like"/>
    <property type="match status" value="1"/>
</dbReference>
<dbReference type="InterPro" id="IPR052733">
    <property type="entry name" value="Chloroplast_QOR"/>
</dbReference>
<accession>A0A6H0XIP3</accession>
<dbReference type="OrthoDB" id="201656at2759"/>
<dbReference type="Proteomes" id="UP000503462">
    <property type="component" value="Chromosome 1"/>
</dbReference>
<sequence>MSTKLPSMMRAAQASTTSGGIENAIRIANIPVPSLQGKDTVLIKVSYSSLNPVDVKVPESFVGHFFSKPLTMGVDYSGNVVQSNCAKYKAGDRVYGVTKTIPFGALTEYIVNEGAQRMIECPDTLSLRDASTIGVAALTAYQSLVPFVKAGDKVLINGGSGGVGTFAIQIAKILGCTVTAVCSGANVELCKSLGADEVLDYKSKPLVEQLKLPGRAQFDYLLDCIFPDTALYFQAHHYLKKGGKFATIAGSPTWKFVKEMCAVGFKPSFLGGGQRAFKVVMSSANAEECDKISEWFVQGKLKAVVEQEFELDEAAEAYRKLKTGRTRGKIVVKVAGG</sequence>
<dbReference type="EMBL" id="CP051139">
    <property type="protein sequence ID" value="QIW94494.1"/>
    <property type="molecule type" value="Genomic_DNA"/>
</dbReference>